<dbReference type="GO" id="GO:0009003">
    <property type="term" value="F:signal peptidase activity"/>
    <property type="evidence" value="ECO:0007669"/>
    <property type="project" value="UniProtKB-EC"/>
</dbReference>
<proteinExistence type="inferred from homology"/>
<dbReference type="RefSeq" id="WP_066732257.1">
    <property type="nucleotide sequence ID" value="NZ_JAJCIQ010000001.1"/>
</dbReference>
<gene>
    <name evidence="8" type="primary">lepB</name>
    <name evidence="8" type="ORF">LIZ65_02235</name>
</gene>
<comment type="caution">
    <text evidence="8">The sequence shown here is derived from an EMBL/GenBank/DDBJ whole genome shotgun (WGS) entry which is preliminary data.</text>
</comment>
<evidence type="ECO:0000313" key="9">
    <source>
        <dbReference type="Proteomes" id="UP001299546"/>
    </source>
</evidence>
<dbReference type="NCBIfam" id="TIGR02227">
    <property type="entry name" value="sigpep_I_bact"/>
    <property type="match status" value="1"/>
</dbReference>
<evidence type="ECO:0000256" key="5">
    <source>
        <dbReference type="ARBA" id="ARBA00022801"/>
    </source>
</evidence>
<evidence type="ECO:0000256" key="3">
    <source>
        <dbReference type="ARBA" id="ARBA00009370"/>
    </source>
</evidence>
<accession>A0ABS8DE55</accession>
<sequence length="191" mass="21419">MHRDLKFGRESRHINLDWVPEALKWALQIVIVCIFAFVFVWYFGQRISNIGDSMNPVLKNGDVVLVNRILYDASSPKRGDIIVFKPNGNENLHSYVKRIVGLPGETVQIKDGAVYIDGKKLKESYKTTSLEEAGLAAEEITLGGNEFFVLGDNRESSEDSRMADIGNVKRSEIEGKAWFNITPGNRFGLIG</sequence>
<keyword evidence="5 6" id="KW-0378">Hydrolase</keyword>
<dbReference type="CDD" id="cd06530">
    <property type="entry name" value="S26_SPase_I"/>
    <property type="match status" value="1"/>
</dbReference>
<keyword evidence="6" id="KW-0812">Transmembrane</keyword>
<keyword evidence="6" id="KW-0472">Membrane</keyword>
<dbReference type="InterPro" id="IPR019757">
    <property type="entry name" value="Pept_S26A_signal_pept_1_Lys-AS"/>
</dbReference>
<dbReference type="Pfam" id="PF10502">
    <property type="entry name" value="Peptidase_S26"/>
    <property type="match status" value="1"/>
</dbReference>
<dbReference type="PROSITE" id="PS00761">
    <property type="entry name" value="SPASE_I_3"/>
    <property type="match status" value="1"/>
</dbReference>
<keyword evidence="9" id="KW-1185">Reference proteome</keyword>
<dbReference type="PROSITE" id="PS00760">
    <property type="entry name" value="SPASE_I_2"/>
    <property type="match status" value="1"/>
</dbReference>
<dbReference type="Gene3D" id="2.10.109.10">
    <property type="entry name" value="Umud Fragment, subunit A"/>
    <property type="match status" value="1"/>
</dbReference>
<evidence type="ECO:0000313" key="8">
    <source>
        <dbReference type="EMBL" id="MCB7386094.1"/>
    </source>
</evidence>
<protein>
    <recommendedName>
        <fullName evidence="4 6">Signal peptidase I</fullName>
        <ecNumber evidence="4 6">3.4.21.89</ecNumber>
    </recommendedName>
</protein>
<evidence type="ECO:0000256" key="6">
    <source>
        <dbReference type="RuleBase" id="RU362042"/>
    </source>
</evidence>
<evidence type="ECO:0000256" key="2">
    <source>
        <dbReference type="ARBA" id="ARBA00004401"/>
    </source>
</evidence>
<keyword evidence="6" id="KW-1133">Transmembrane helix</keyword>
<dbReference type="PRINTS" id="PR00727">
    <property type="entry name" value="LEADERPTASE"/>
</dbReference>
<feature type="domain" description="Peptidase S26" evidence="7">
    <location>
        <begin position="23"/>
        <end position="179"/>
    </location>
</feature>
<dbReference type="InterPro" id="IPR000223">
    <property type="entry name" value="Pept_S26A_signal_pept_1"/>
</dbReference>
<feature type="transmembrane region" description="Helical" evidence="6">
    <location>
        <begin position="25"/>
        <end position="44"/>
    </location>
</feature>
<comment type="catalytic activity">
    <reaction evidence="1 6">
        <text>Cleavage of hydrophobic, N-terminal signal or leader sequences from secreted and periplasmic proteins.</text>
        <dbReference type="EC" id="3.4.21.89"/>
    </reaction>
</comment>
<dbReference type="SUPFAM" id="SSF51306">
    <property type="entry name" value="LexA/Signal peptidase"/>
    <property type="match status" value="1"/>
</dbReference>
<evidence type="ECO:0000259" key="7">
    <source>
        <dbReference type="Pfam" id="PF10502"/>
    </source>
</evidence>
<comment type="subcellular location">
    <subcellularLocation>
        <location evidence="2">Cell membrane</location>
        <topology evidence="2">Single-pass type II membrane protein</topology>
    </subcellularLocation>
    <subcellularLocation>
        <location evidence="6">Membrane</location>
        <topology evidence="6">Single-pass type II membrane protein</topology>
    </subcellularLocation>
</comment>
<dbReference type="Proteomes" id="UP001299546">
    <property type="component" value="Unassembled WGS sequence"/>
</dbReference>
<dbReference type="InterPro" id="IPR019758">
    <property type="entry name" value="Pept_S26A_signal_pept_1_CS"/>
</dbReference>
<keyword evidence="6" id="KW-0645">Protease</keyword>
<reference evidence="8 9" key="1">
    <citation type="submission" date="2021-10" db="EMBL/GenBank/DDBJ databases">
        <title>Collection of gut derived symbiotic bacterial strains cultured from healthy donors.</title>
        <authorList>
            <person name="Lin H."/>
            <person name="Littmann E."/>
            <person name="Kohout C."/>
            <person name="Pamer E.G."/>
        </authorList>
    </citation>
    <scope>NUCLEOTIDE SEQUENCE [LARGE SCALE GENOMIC DNA]</scope>
    <source>
        <strain evidence="8 9">DFI.1.165</strain>
    </source>
</reference>
<dbReference type="EC" id="3.4.21.89" evidence="4 6"/>
<dbReference type="PANTHER" id="PTHR43390:SF1">
    <property type="entry name" value="CHLOROPLAST PROCESSING PEPTIDASE"/>
    <property type="match status" value="1"/>
</dbReference>
<evidence type="ECO:0000256" key="1">
    <source>
        <dbReference type="ARBA" id="ARBA00000677"/>
    </source>
</evidence>
<dbReference type="PANTHER" id="PTHR43390">
    <property type="entry name" value="SIGNAL PEPTIDASE I"/>
    <property type="match status" value="1"/>
</dbReference>
<comment type="similarity">
    <text evidence="3 6">Belongs to the peptidase S26 family.</text>
</comment>
<evidence type="ECO:0000256" key="4">
    <source>
        <dbReference type="ARBA" id="ARBA00013208"/>
    </source>
</evidence>
<name>A0ABS8DE55_9FIRM</name>
<dbReference type="InterPro" id="IPR036286">
    <property type="entry name" value="LexA/Signal_pep-like_sf"/>
</dbReference>
<organism evidence="8 9">
    <name type="scientific">Bariatricus massiliensis</name>
    <dbReference type="NCBI Taxonomy" id="1745713"/>
    <lineage>
        <taxon>Bacteria</taxon>
        <taxon>Bacillati</taxon>
        <taxon>Bacillota</taxon>
        <taxon>Clostridia</taxon>
        <taxon>Lachnospirales</taxon>
        <taxon>Lachnospiraceae</taxon>
        <taxon>Bariatricus</taxon>
    </lineage>
</organism>
<dbReference type="EMBL" id="JAJCIS010000001">
    <property type="protein sequence ID" value="MCB7386094.1"/>
    <property type="molecule type" value="Genomic_DNA"/>
</dbReference>
<dbReference type="InterPro" id="IPR019533">
    <property type="entry name" value="Peptidase_S26"/>
</dbReference>